<dbReference type="PANTHER" id="PTHR37832">
    <property type="entry name" value="BLL2683 PROTEIN"/>
    <property type="match status" value="1"/>
</dbReference>
<evidence type="ECO:0000313" key="3">
    <source>
        <dbReference type="Proteomes" id="UP001623591"/>
    </source>
</evidence>
<evidence type="ECO:0000259" key="1">
    <source>
        <dbReference type="PROSITE" id="PS51502"/>
    </source>
</evidence>
<dbReference type="RefSeq" id="WP_406769724.1">
    <property type="nucleotide sequence ID" value="NZ_JBJHZZ010000005.1"/>
</dbReference>
<dbReference type="SUPFAM" id="SSF54909">
    <property type="entry name" value="Dimeric alpha+beta barrel"/>
    <property type="match status" value="1"/>
</dbReference>
<comment type="caution">
    <text evidence="2">The sequence shown here is derived from an EMBL/GenBank/DDBJ whole genome shotgun (WGS) entry which is preliminary data.</text>
</comment>
<feature type="domain" description="Stress-response A/B barrel" evidence="1">
    <location>
        <begin position="2"/>
        <end position="94"/>
    </location>
</feature>
<accession>A0ABW8T483</accession>
<dbReference type="InterPro" id="IPR013097">
    <property type="entry name" value="Dabb"/>
</dbReference>
<proteinExistence type="predicted"/>
<keyword evidence="3" id="KW-1185">Reference proteome</keyword>
<evidence type="ECO:0000313" key="2">
    <source>
        <dbReference type="EMBL" id="MFL0247272.1"/>
    </source>
</evidence>
<organism evidence="2 3">
    <name type="scientific">Candidatus Clostridium stratigraminis</name>
    <dbReference type="NCBI Taxonomy" id="3381661"/>
    <lineage>
        <taxon>Bacteria</taxon>
        <taxon>Bacillati</taxon>
        <taxon>Bacillota</taxon>
        <taxon>Clostridia</taxon>
        <taxon>Eubacteriales</taxon>
        <taxon>Clostridiaceae</taxon>
        <taxon>Clostridium</taxon>
    </lineage>
</organism>
<dbReference type="EMBL" id="JBJHZZ010000005">
    <property type="protein sequence ID" value="MFL0247272.1"/>
    <property type="molecule type" value="Genomic_DNA"/>
</dbReference>
<sequence length="96" mass="11073">MFTHIVFFKFTEPKLQHAEEGKKLLLAMEGKIPELKELEVGVDLLHTGRSYDLALITRFDNQEDMDKYQVHPYHVNEVLAKLKPMLEGSAAVDFEV</sequence>
<dbReference type="PANTHER" id="PTHR37832:SF1">
    <property type="entry name" value="STRESS-RESPONSE A_B BARREL DOMAIN-CONTAINING PROTEIN"/>
    <property type="match status" value="1"/>
</dbReference>
<dbReference type="Proteomes" id="UP001623591">
    <property type="component" value="Unassembled WGS sequence"/>
</dbReference>
<dbReference type="InterPro" id="IPR011008">
    <property type="entry name" value="Dimeric_a/b-barrel"/>
</dbReference>
<dbReference type="Pfam" id="PF07876">
    <property type="entry name" value="Dabb"/>
    <property type="match status" value="1"/>
</dbReference>
<gene>
    <name evidence="2" type="ORF">ACJDUG_09825</name>
</gene>
<name>A0ABW8T483_9CLOT</name>
<protein>
    <submittedName>
        <fullName evidence="2">Dabb family protein</fullName>
    </submittedName>
</protein>
<dbReference type="SMART" id="SM00886">
    <property type="entry name" value="Dabb"/>
    <property type="match status" value="1"/>
</dbReference>
<reference evidence="2 3" key="1">
    <citation type="submission" date="2024-11" db="EMBL/GenBank/DDBJ databases">
        <authorList>
            <person name="Heng Y.C."/>
            <person name="Lim A.C.H."/>
            <person name="Lee J.K.Y."/>
            <person name="Kittelmann S."/>
        </authorList>
    </citation>
    <scope>NUCLEOTIDE SEQUENCE [LARGE SCALE GENOMIC DNA]</scope>
    <source>
        <strain evidence="2 3">WILCCON 0185</strain>
    </source>
</reference>
<dbReference type="PROSITE" id="PS51502">
    <property type="entry name" value="S_R_A_B_BARREL"/>
    <property type="match status" value="1"/>
</dbReference>
<dbReference type="Gene3D" id="3.30.70.100">
    <property type="match status" value="1"/>
</dbReference>